<name>A0ABQ8S393_PERAM</name>
<feature type="compositionally biased region" description="Low complexity" evidence="1">
    <location>
        <begin position="430"/>
        <end position="462"/>
    </location>
</feature>
<proteinExistence type="predicted"/>
<dbReference type="Proteomes" id="UP001148838">
    <property type="component" value="Unassembled WGS sequence"/>
</dbReference>
<dbReference type="InterPro" id="IPR000477">
    <property type="entry name" value="RT_dom"/>
</dbReference>
<reference evidence="3 4" key="1">
    <citation type="journal article" date="2022" name="Allergy">
        <title>Genome assembly and annotation of Periplaneta americana reveal a comprehensive cockroach allergen profile.</title>
        <authorList>
            <person name="Wang L."/>
            <person name="Xiong Q."/>
            <person name="Saelim N."/>
            <person name="Wang L."/>
            <person name="Nong W."/>
            <person name="Wan A.T."/>
            <person name="Shi M."/>
            <person name="Liu X."/>
            <person name="Cao Q."/>
            <person name="Hui J.H.L."/>
            <person name="Sookrung N."/>
            <person name="Leung T.F."/>
            <person name="Tungtrongchitr A."/>
            <person name="Tsui S.K.W."/>
        </authorList>
    </citation>
    <scope>NUCLEOTIDE SEQUENCE [LARGE SCALE GENOMIC DNA]</scope>
    <source>
        <strain evidence="3">PWHHKU_190912</strain>
    </source>
</reference>
<gene>
    <name evidence="3" type="ORF">ANN_24378</name>
</gene>
<protein>
    <recommendedName>
        <fullName evidence="2">Reverse transcriptase domain-containing protein</fullName>
    </recommendedName>
</protein>
<accession>A0ABQ8S393</accession>
<evidence type="ECO:0000313" key="3">
    <source>
        <dbReference type="EMBL" id="KAJ4428359.1"/>
    </source>
</evidence>
<dbReference type="PANTHER" id="PTHR47027:SF20">
    <property type="entry name" value="REVERSE TRANSCRIPTASE-LIKE PROTEIN WITH RNA-DIRECTED DNA POLYMERASE DOMAIN"/>
    <property type="match status" value="1"/>
</dbReference>
<feature type="region of interest" description="Disordered" evidence="1">
    <location>
        <begin position="423"/>
        <end position="475"/>
    </location>
</feature>
<sequence length="728" mass="85286">MEMGWTRGQATRRQMDIPSYHVGPPHRKEASGQTSAQMGRLLQRTSRSTMFQRGKRQKKVETTRETFVHRQEPVPTSYQLLVYADDVNVLGENPQTIREYMEILLEASKEIGLEVNPEKTKYMLVSRCETWTLTLREEQRLRVFENKVLRKTSGAKRDEVTGEWRKLNNAELHALYSSPDIIRNIKSRHLRWTGHVERMGESINAYRVLVGRPERKRPLRRPRRRWEDNIKMDLREVEYDNKEWINLAQDRDRWPKQGDNCGVTSRIPSFYSRVNDLVGEGICIQCLCCDCADEKKRKKGDNVKYKDDEAKQNDDDDDYDRKDNDYDVKDGHKMKKKMILVVTKKAKYNVTLLEPSGINRSDGKRPDGLTLISWSKGKSLRPIWDFTCVDTLALSHLKSSFNCDGSAAESAYHAKRRQAIGQSKIHVQRPSQAKPSQAKPSQAKPSQAKPSQAKPSQAKSSQVKSIQVKRTQAKSKCKDPFRDTFGNIQVTAVANELHSKALVFLNRRMRIARCTNPDYTRDSEWFLWLLGASLVNDSVSTARLFSVEGLYDGYIMLDEMRTRIRCRLPSIRLIVGEYLGKNQPGNQPKRESDPRQNPASDQRRRIFCGPLEKELRKRLVKCFVWSVALYGEGTWTLRRNKEKRIEAFEMWMWRRTVRVKWTDRIRNKIVFEKVSEERMMLKLIRKRKRNWLGLWLKRIIDDIRICESYAETKRKVENRKDWRLLGLQ</sequence>
<evidence type="ECO:0000313" key="4">
    <source>
        <dbReference type="Proteomes" id="UP001148838"/>
    </source>
</evidence>
<feature type="region of interest" description="Disordered" evidence="1">
    <location>
        <begin position="1"/>
        <end position="68"/>
    </location>
</feature>
<feature type="compositionally biased region" description="Basic and acidic residues" evidence="1">
    <location>
        <begin position="59"/>
        <end position="68"/>
    </location>
</feature>
<dbReference type="Pfam" id="PF00078">
    <property type="entry name" value="RVT_1"/>
    <property type="match status" value="1"/>
</dbReference>
<feature type="domain" description="Reverse transcriptase" evidence="2">
    <location>
        <begin position="77"/>
        <end position="129"/>
    </location>
</feature>
<evidence type="ECO:0000256" key="1">
    <source>
        <dbReference type="SAM" id="MobiDB-lite"/>
    </source>
</evidence>
<dbReference type="PANTHER" id="PTHR47027">
    <property type="entry name" value="REVERSE TRANSCRIPTASE DOMAIN-CONTAINING PROTEIN"/>
    <property type="match status" value="1"/>
</dbReference>
<feature type="region of interest" description="Disordered" evidence="1">
    <location>
        <begin position="582"/>
        <end position="602"/>
    </location>
</feature>
<organism evidence="3 4">
    <name type="scientific">Periplaneta americana</name>
    <name type="common">American cockroach</name>
    <name type="synonym">Blatta americana</name>
    <dbReference type="NCBI Taxonomy" id="6978"/>
    <lineage>
        <taxon>Eukaryota</taxon>
        <taxon>Metazoa</taxon>
        <taxon>Ecdysozoa</taxon>
        <taxon>Arthropoda</taxon>
        <taxon>Hexapoda</taxon>
        <taxon>Insecta</taxon>
        <taxon>Pterygota</taxon>
        <taxon>Neoptera</taxon>
        <taxon>Polyneoptera</taxon>
        <taxon>Dictyoptera</taxon>
        <taxon>Blattodea</taxon>
        <taxon>Blattoidea</taxon>
        <taxon>Blattidae</taxon>
        <taxon>Blattinae</taxon>
        <taxon>Periplaneta</taxon>
    </lineage>
</organism>
<comment type="caution">
    <text evidence="3">The sequence shown here is derived from an EMBL/GenBank/DDBJ whole genome shotgun (WGS) entry which is preliminary data.</text>
</comment>
<evidence type="ECO:0000259" key="2">
    <source>
        <dbReference type="Pfam" id="PF00078"/>
    </source>
</evidence>
<dbReference type="EMBL" id="JAJSOF020000037">
    <property type="protein sequence ID" value="KAJ4428359.1"/>
    <property type="molecule type" value="Genomic_DNA"/>
</dbReference>
<feature type="region of interest" description="Disordered" evidence="1">
    <location>
        <begin position="300"/>
        <end position="327"/>
    </location>
</feature>
<keyword evidence="4" id="KW-1185">Reference proteome</keyword>
<feature type="compositionally biased region" description="Polar residues" evidence="1">
    <location>
        <begin position="31"/>
        <end position="51"/>
    </location>
</feature>